<dbReference type="EMBL" id="CP036172">
    <property type="protein sequence ID" value="QSZ68183.1"/>
    <property type="molecule type" value="Genomic_DNA"/>
</dbReference>
<name>A0A8A3S8D5_9EURY</name>
<dbReference type="KEGG" id="maqe:RJ40_12100"/>
<proteinExistence type="predicted"/>
<dbReference type="RefSeq" id="WP_265581128.1">
    <property type="nucleotide sequence ID" value="NZ_CP036172.1"/>
</dbReference>
<evidence type="ECO:0000259" key="1">
    <source>
        <dbReference type="PROSITE" id="PS50983"/>
    </source>
</evidence>
<evidence type="ECO:0000313" key="2">
    <source>
        <dbReference type="EMBL" id="QSZ68183.1"/>
    </source>
</evidence>
<dbReference type="GeneID" id="76425122"/>
<dbReference type="InterPro" id="IPR002491">
    <property type="entry name" value="ABC_transptr_periplasmic_BD"/>
</dbReference>
<protein>
    <submittedName>
        <fullName evidence="2">Iron ABC transporter substrate-binding protein</fullName>
    </submittedName>
</protein>
<dbReference type="Proteomes" id="UP001042704">
    <property type="component" value="Chromosome"/>
</dbReference>
<reference evidence="2" key="1">
    <citation type="journal article" date="2001" name="Int. J. Syst. Evol. Microbiol.">
        <title>Methanofollis aquaemaris sp. nov., a methanogen isolated from an aquaculture fish pond.</title>
        <authorList>
            <person name="Lai M.C."/>
            <person name="Chen S.C."/>
        </authorList>
    </citation>
    <scope>NUCLEOTIDE SEQUENCE</scope>
    <source>
        <strain evidence="2">N2F9704</strain>
    </source>
</reference>
<keyword evidence="3" id="KW-1185">Reference proteome</keyword>
<dbReference type="Pfam" id="PF01497">
    <property type="entry name" value="Peripla_BP_2"/>
    <property type="match status" value="1"/>
</dbReference>
<dbReference type="InterPro" id="IPR050902">
    <property type="entry name" value="ABC_Transporter_SBP"/>
</dbReference>
<dbReference type="PROSITE" id="PS50983">
    <property type="entry name" value="FE_B12_PBP"/>
    <property type="match status" value="1"/>
</dbReference>
<reference evidence="2" key="2">
    <citation type="submission" date="2019-02" db="EMBL/GenBank/DDBJ databases">
        <authorList>
            <person name="Chen S.-C."/>
            <person name="Chien H.-H."/>
            <person name="Lai M.-C."/>
        </authorList>
    </citation>
    <scope>NUCLEOTIDE SEQUENCE</scope>
    <source>
        <strain evidence="2">N2F9704</strain>
    </source>
</reference>
<feature type="domain" description="Fe/B12 periplasmic-binding" evidence="1">
    <location>
        <begin position="65"/>
        <end position="374"/>
    </location>
</feature>
<dbReference type="Gene3D" id="3.40.50.1980">
    <property type="entry name" value="Nitrogenase molybdenum iron protein domain"/>
    <property type="match status" value="2"/>
</dbReference>
<gene>
    <name evidence="2" type="ORF">RJ40_12100</name>
</gene>
<organism evidence="2 3">
    <name type="scientific">Methanofollis aquaemaris</name>
    <dbReference type="NCBI Taxonomy" id="126734"/>
    <lineage>
        <taxon>Archaea</taxon>
        <taxon>Methanobacteriati</taxon>
        <taxon>Methanobacteriota</taxon>
        <taxon>Stenosarchaea group</taxon>
        <taxon>Methanomicrobia</taxon>
        <taxon>Methanomicrobiales</taxon>
        <taxon>Methanomicrobiaceae</taxon>
        <taxon>Methanofollis</taxon>
    </lineage>
</organism>
<dbReference type="SUPFAM" id="SSF53807">
    <property type="entry name" value="Helical backbone' metal receptor"/>
    <property type="match status" value="1"/>
</dbReference>
<dbReference type="PANTHER" id="PTHR30535">
    <property type="entry name" value="VITAMIN B12-BINDING PROTEIN"/>
    <property type="match status" value="1"/>
</dbReference>
<sequence length="416" mass="45264">MALRGGMRGRVAVTLFLALLLVLSAGCTGVEHSGNASGSSTADTDYRTVVDSRGVEVQVPTDIERVVTVSDGMVEGTMAAFGVEDTLVGLGSSCIQKDWTYSYPLDDGGFVNGSGGCNVLQVLSPRVRELPLPMEFGAAMNYETLVSLDPDVFILRLGSCSLDSEDNEMTQKTIKTIESLGIPLIVLYSPNCYDDPSLKMISGEIAVLGEVFGKEAEAKHLSDYLESQVDLVEARTKDIPVSEAPEVLIFGLSPKHRGEGGAGTAHGLRTTESYMIEDVVHAKNAFRSDTGTFQILNTEKVLALDPDVIVLCTAWGYHPPGELYDATYYADLRELTAVKNHRVMSLPWTPCNCAKRLEYPIDVMVIAKAAYPDRFADIDLGEWLLDFYKNVYGVDDETAKALRSAQWMDWCVEGGA</sequence>
<dbReference type="AlphaFoldDB" id="A0A8A3S8D5"/>
<dbReference type="PROSITE" id="PS51257">
    <property type="entry name" value="PROKAR_LIPOPROTEIN"/>
    <property type="match status" value="1"/>
</dbReference>
<dbReference type="PANTHER" id="PTHR30535:SF34">
    <property type="entry name" value="MOLYBDATE-BINDING PROTEIN MOLA"/>
    <property type="match status" value="1"/>
</dbReference>
<evidence type="ECO:0000313" key="3">
    <source>
        <dbReference type="Proteomes" id="UP001042704"/>
    </source>
</evidence>
<accession>A0A8A3S8D5</accession>